<protein>
    <submittedName>
        <fullName evidence="3">Kelch repeat protein</fullName>
    </submittedName>
</protein>
<dbReference type="PANTHER" id="PTHR45632">
    <property type="entry name" value="LD33804P"/>
    <property type="match status" value="1"/>
</dbReference>
<dbReference type="InterPro" id="IPR006652">
    <property type="entry name" value="Kelch_1"/>
</dbReference>
<dbReference type="AlphaFoldDB" id="A0A2G9U9I8"/>
<evidence type="ECO:0000259" key="2">
    <source>
        <dbReference type="SMART" id="SM00875"/>
    </source>
</evidence>
<evidence type="ECO:0000313" key="4">
    <source>
        <dbReference type="Proteomes" id="UP000230423"/>
    </source>
</evidence>
<dbReference type="SMART" id="SM00612">
    <property type="entry name" value="Kelch"/>
    <property type="match status" value="9"/>
</dbReference>
<dbReference type="Pfam" id="PF07707">
    <property type="entry name" value="BACK"/>
    <property type="match status" value="1"/>
</dbReference>
<sequence>MLFGPSIRMTRYQFLPIVCHEYFMSYDPHRNQWAIVKPMGTRRDGVSVSVLSGCLYAIGGWWESSVESYDPHRNQWAIVKPMGTRRDGVSVSVLSGCLYAIGGWWESSVERFDPRVGKWEQIRPMAARRGCLGSAVSEGYLYAAGGHDGTTCLSAVEKYDPRTNQWTAVADMNEKRLGVALATFNGRLCAVGGQNDTTDLNAVEVFDPEANQWVIYSPMNGRCQNKQAKIKPETIDIAEKWCITLNNLELEHLISLDAKDMKTWAKEVLKEEVELKDVEASALDALVNFCYSGKIRINSTNVPSEEQVFEAVVKWVSFDLPARRQLFPKLFEHVRLSLCDPKFLVNTVSNDTYVNANAVCRNLVDKAKLEDTVTTGASSPLWKVLLLEKLFGKTGEVGVAVIDNLLYAVGGSDGKTVLKSVERFDPATGAWSSDIAPMSHDRWGHAVAALDGSIYVVGGLYCEAVHAVERYDPCRNQWACVAPMGTKRIQCSVSVLNGCLYAIGGWNALSAERFDPRVGKWEQIRPMTTRRGSFGSAVLEGHLYAAGGFSVLEPLGSVENYDPRTNTWTAVADMNEKRFN</sequence>
<keyword evidence="1" id="KW-0880">Kelch repeat</keyword>
<evidence type="ECO:0000313" key="3">
    <source>
        <dbReference type="EMBL" id="PIO66853.1"/>
    </source>
</evidence>
<dbReference type="InterPro" id="IPR015915">
    <property type="entry name" value="Kelch-typ_b-propeller"/>
</dbReference>
<dbReference type="Gene3D" id="1.25.40.420">
    <property type="match status" value="1"/>
</dbReference>
<dbReference type="InterPro" id="IPR011705">
    <property type="entry name" value="BACK"/>
</dbReference>
<dbReference type="Gene3D" id="2.120.10.80">
    <property type="entry name" value="Kelch-type beta propeller"/>
    <property type="match status" value="2"/>
</dbReference>
<reference evidence="3 4" key="1">
    <citation type="submission" date="2015-09" db="EMBL/GenBank/DDBJ databases">
        <title>Draft genome of the parasitic nematode Teladorsagia circumcincta isolate WARC Sus (inbred).</title>
        <authorList>
            <person name="Mitreva M."/>
        </authorList>
    </citation>
    <scope>NUCLEOTIDE SEQUENCE [LARGE SCALE GENOMIC DNA]</scope>
    <source>
        <strain evidence="3 4">S</strain>
    </source>
</reference>
<keyword evidence="4" id="KW-1185">Reference proteome</keyword>
<evidence type="ECO:0000256" key="1">
    <source>
        <dbReference type="ARBA" id="ARBA00022441"/>
    </source>
</evidence>
<accession>A0A2G9U9I8</accession>
<dbReference type="SMART" id="SM00875">
    <property type="entry name" value="BACK"/>
    <property type="match status" value="1"/>
</dbReference>
<dbReference type="SUPFAM" id="SSF117281">
    <property type="entry name" value="Kelch motif"/>
    <property type="match status" value="2"/>
</dbReference>
<dbReference type="OrthoDB" id="45365at2759"/>
<feature type="domain" description="BACK" evidence="2">
    <location>
        <begin position="242"/>
        <end position="349"/>
    </location>
</feature>
<dbReference type="EMBL" id="KZ347984">
    <property type="protein sequence ID" value="PIO66853.1"/>
    <property type="molecule type" value="Genomic_DNA"/>
</dbReference>
<proteinExistence type="predicted"/>
<organism evidence="3 4">
    <name type="scientific">Teladorsagia circumcincta</name>
    <name type="common">Brown stomach worm</name>
    <name type="synonym">Ostertagia circumcincta</name>
    <dbReference type="NCBI Taxonomy" id="45464"/>
    <lineage>
        <taxon>Eukaryota</taxon>
        <taxon>Metazoa</taxon>
        <taxon>Ecdysozoa</taxon>
        <taxon>Nematoda</taxon>
        <taxon>Chromadorea</taxon>
        <taxon>Rhabditida</taxon>
        <taxon>Rhabditina</taxon>
        <taxon>Rhabditomorpha</taxon>
        <taxon>Strongyloidea</taxon>
        <taxon>Trichostrongylidae</taxon>
        <taxon>Teladorsagia</taxon>
    </lineage>
</organism>
<gene>
    <name evidence="3" type="ORF">TELCIR_11418</name>
</gene>
<dbReference type="PANTHER" id="PTHR45632:SF26">
    <property type="entry name" value="BTB DOMAIN-CONTAINING PROTEIN"/>
    <property type="match status" value="1"/>
</dbReference>
<feature type="non-terminal residue" evidence="3">
    <location>
        <position position="580"/>
    </location>
</feature>
<dbReference type="Proteomes" id="UP000230423">
    <property type="component" value="Unassembled WGS sequence"/>
</dbReference>
<dbReference type="Pfam" id="PF01344">
    <property type="entry name" value="Kelch_1"/>
    <property type="match status" value="8"/>
</dbReference>
<name>A0A2G9U9I8_TELCI</name>